<accession>A0A0P5XX44</accession>
<evidence type="ECO:0000313" key="1">
    <source>
        <dbReference type="EMBL" id="KZS03210.1"/>
    </source>
</evidence>
<reference evidence="1 2" key="1">
    <citation type="submission" date="2016-03" db="EMBL/GenBank/DDBJ databases">
        <title>EvidentialGene: Evidence-directed Construction of Genes on Genomes.</title>
        <authorList>
            <person name="Gilbert D.G."/>
            <person name="Choi J.-H."/>
            <person name="Mockaitis K."/>
            <person name="Colbourne J."/>
            <person name="Pfrender M."/>
        </authorList>
    </citation>
    <scope>NUCLEOTIDE SEQUENCE [LARGE SCALE GENOMIC DNA]</scope>
    <source>
        <strain evidence="1 2">Xinb3</strain>
        <tissue evidence="1">Complete organism</tissue>
    </source>
</reference>
<keyword evidence="2" id="KW-1185">Reference proteome</keyword>
<dbReference type="EMBL" id="LRGB01003325">
    <property type="protein sequence ID" value="KZS03210.1"/>
    <property type="molecule type" value="Genomic_DNA"/>
</dbReference>
<sequence length="60" mass="7040">MSLTVSCSPINLLLPTRKRQHFYFLFDTFNNNNKSVERDAIFLLGLKSHLVRLTNNICER</sequence>
<evidence type="ECO:0000313" key="2">
    <source>
        <dbReference type="Proteomes" id="UP000076858"/>
    </source>
</evidence>
<protein>
    <submittedName>
        <fullName evidence="1">Uncharacterized protein</fullName>
    </submittedName>
</protein>
<dbReference type="AlphaFoldDB" id="A0A0P5XX44"/>
<organism evidence="1 2">
    <name type="scientific">Daphnia magna</name>
    <dbReference type="NCBI Taxonomy" id="35525"/>
    <lineage>
        <taxon>Eukaryota</taxon>
        <taxon>Metazoa</taxon>
        <taxon>Ecdysozoa</taxon>
        <taxon>Arthropoda</taxon>
        <taxon>Crustacea</taxon>
        <taxon>Branchiopoda</taxon>
        <taxon>Diplostraca</taxon>
        <taxon>Cladocera</taxon>
        <taxon>Anomopoda</taxon>
        <taxon>Daphniidae</taxon>
        <taxon>Daphnia</taxon>
    </lineage>
</organism>
<dbReference type="Proteomes" id="UP000076858">
    <property type="component" value="Unassembled WGS sequence"/>
</dbReference>
<comment type="caution">
    <text evidence="1">The sequence shown here is derived from an EMBL/GenBank/DDBJ whole genome shotgun (WGS) entry which is preliminary data.</text>
</comment>
<proteinExistence type="predicted"/>
<name>A0A0P5XX44_9CRUS</name>
<gene>
    <name evidence="1" type="ORF">APZ42_034070</name>
</gene>